<evidence type="ECO:0000259" key="5">
    <source>
        <dbReference type="Pfam" id="PF00149"/>
    </source>
</evidence>
<dbReference type="PANTHER" id="PTHR42988">
    <property type="entry name" value="PHOSPHOHYDROLASE"/>
    <property type="match status" value="1"/>
</dbReference>
<keyword evidence="7" id="KW-1185">Reference proteome</keyword>
<evidence type="ECO:0000256" key="2">
    <source>
        <dbReference type="ARBA" id="ARBA00022801"/>
    </source>
</evidence>
<dbReference type="InterPro" id="IPR029052">
    <property type="entry name" value="Metallo-depent_PP-like"/>
</dbReference>
<evidence type="ECO:0000256" key="1">
    <source>
        <dbReference type="ARBA" id="ARBA00022723"/>
    </source>
</evidence>
<dbReference type="InterPro" id="IPR050884">
    <property type="entry name" value="CNP_phosphodiesterase-III"/>
</dbReference>
<dbReference type="InterPro" id="IPR004843">
    <property type="entry name" value="Calcineurin-like_PHP"/>
</dbReference>
<accession>A0A6F8X6L7</accession>
<dbReference type="RefSeq" id="WP_172514403.1">
    <property type="nucleotide sequence ID" value="NZ_AP022869.1"/>
</dbReference>
<dbReference type="SUPFAM" id="SSF56300">
    <property type="entry name" value="Metallo-dependent phosphatases"/>
    <property type="match status" value="1"/>
</dbReference>
<dbReference type="InterPro" id="IPR042283">
    <property type="entry name" value="GpdQ_catalytic"/>
</dbReference>
<dbReference type="PANTHER" id="PTHR42988:SF2">
    <property type="entry name" value="CYCLIC NUCLEOTIDE PHOSPHODIESTERASE CBUA0032-RELATED"/>
    <property type="match status" value="1"/>
</dbReference>
<keyword evidence="2" id="KW-0378">Hydrolase</keyword>
<sequence>MAEHIGNASTPFHDQQGINDQQCLIAQISDPHIKAGGKLSYRQVDTANALRKAITTLNQLTPRPALVLISGDLVDFGHPEEYATFKQLMAELTLPVYLIPGNHDDRQHLRAAFPDHRYLFQHQDYLQWVVDDYPVRLVGLDSSVPGKPHGELSNESLQWLDATLAEHPEKPTLVMVHHHPFVSGIGHMDRQPLNRPDALADVIRKHDQVERVLCGHLHRSIQARFANTLAMSCPGVSHQVSLDLTPNGPAHFQLEPTGYLLHHWSATHGTVTHQGFIDQYPGPFPFYDENGLID</sequence>
<name>A0A6F8X6L7_9GAMM</name>
<dbReference type="Proteomes" id="UP000501053">
    <property type="component" value="Chromosome"/>
</dbReference>
<proteinExistence type="inferred from homology"/>
<dbReference type="Gene3D" id="3.60.21.40">
    <property type="entry name" value="GpdQ, catalytic alpha/beta sandwich domain"/>
    <property type="match status" value="1"/>
</dbReference>
<evidence type="ECO:0000313" key="6">
    <source>
        <dbReference type="EMBL" id="BCB69872.1"/>
    </source>
</evidence>
<evidence type="ECO:0000256" key="3">
    <source>
        <dbReference type="ARBA" id="ARBA00023004"/>
    </source>
</evidence>
<organism evidence="6 7">
    <name type="scientific">Vreelandella aquamarina</name>
    <dbReference type="NCBI Taxonomy" id="77097"/>
    <lineage>
        <taxon>Bacteria</taxon>
        <taxon>Pseudomonadati</taxon>
        <taxon>Pseudomonadota</taxon>
        <taxon>Gammaproteobacteria</taxon>
        <taxon>Oceanospirillales</taxon>
        <taxon>Halomonadaceae</taxon>
        <taxon>Vreelandella</taxon>
    </lineage>
</organism>
<keyword evidence="3" id="KW-0408">Iron</keyword>
<dbReference type="Gene3D" id="3.30.750.180">
    <property type="entry name" value="GpdQ, beta-strand dimerisation domain"/>
    <property type="match status" value="1"/>
</dbReference>
<dbReference type="InterPro" id="IPR042281">
    <property type="entry name" value="GpdQ_beta-strand"/>
</dbReference>
<dbReference type="InterPro" id="IPR026575">
    <property type="entry name" value="GpdQ/CpdA-like"/>
</dbReference>
<gene>
    <name evidence="6" type="primary">cpdA_1</name>
    <name evidence="6" type="ORF">HMEPL2_02230</name>
</gene>
<dbReference type="GO" id="GO:0004112">
    <property type="term" value="F:cyclic-nucleotide phosphodiesterase activity"/>
    <property type="evidence" value="ECO:0007669"/>
    <property type="project" value="InterPro"/>
</dbReference>
<dbReference type="Pfam" id="PF00149">
    <property type="entry name" value="Metallophos"/>
    <property type="match status" value="1"/>
</dbReference>
<comment type="similarity">
    <text evidence="4">Belongs to the cyclic nucleotide phosphodiesterase class-III family.</text>
</comment>
<feature type="domain" description="Calcineurin-like phosphoesterase" evidence="5">
    <location>
        <begin position="25"/>
        <end position="219"/>
    </location>
</feature>
<evidence type="ECO:0000313" key="7">
    <source>
        <dbReference type="Proteomes" id="UP000501053"/>
    </source>
</evidence>
<keyword evidence="1" id="KW-0479">Metal-binding</keyword>
<dbReference type="AlphaFoldDB" id="A0A6F8X6L7"/>
<dbReference type="CDD" id="cd07402">
    <property type="entry name" value="MPP_GpdQ"/>
    <property type="match status" value="1"/>
</dbReference>
<evidence type="ECO:0000256" key="4">
    <source>
        <dbReference type="ARBA" id="ARBA00025742"/>
    </source>
</evidence>
<protein>
    <submittedName>
        <fullName evidence="6">3',5'-cyclic adenosine monophosphate phosphodiesterase CpdA</fullName>
    </submittedName>
</protein>
<dbReference type="GO" id="GO:0046872">
    <property type="term" value="F:metal ion binding"/>
    <property type="evidence" value="ECO:0007669"/>
    <property type="project" value="UniProtKB-KW"/>
</dbReference>
<dbReference type="EMBL" id="AP022869">
    <property type="protein sequence ID" value="BCB69872.1"/>
    <property type="molecule type" value="Genomic_DNA"/>
</dbReference>
<reference evidence="6 7" key="1">
    <citation type="submission" date="2020-03" db="EMBL/GenBank/DDBJ databases">
        <title>Complete Genome Sequence of Halomonas meridiana strain Eplume2, isolated from hydrothermal-plume in the north east Pacific Ocean.</title>
        <authorList>
            <person name="Kurihara Y."/>
            <person name="Kawai S."/>
            <person name="Sakai A."/>
            <person name="Galipon J."/>
            <person name="Arakawa K."/>
        </authorList>
    </citation>
    <scope>NUCLEOTIDE SEQUENCE [LARGE SCALE GENOMIC DNA]</scope>
    <source>
        <strain evidence="6 7">Eplume2</strain>
    </source>
</reference>